<dbReference type="Proteomes" id="UP000066376">
    <property type="component" value="Chromosome"/>
</dbReference>
<dbReference type="KEGG" id="mol:YLM1_1755"/>
<reference evidence="2" key="2">
    <citation type="submission" date="2016-02" db="EMBL/GenBank/DDBJ databases">
        <title>The draft genome sequence of the rumen methanogen Methanobrevibacter olleyae YLM1.</title>
        <authorList>
            <consortium name="New Zealand Agricultural Greenhouse Gas Research Centre/Pastoral Greenhouse Gas Research Consortium"/>
            <person name="Kelly W.J."/>
            <person name="Li D."/>
            <person name="Lambie S.C."/>
            <person name="Attwood G.T."/>
            <person name="Altermann E."/>
            <person name="Leahy S.C."/>
        </authorList>
    </citation>
    <scope>NUCLEOTIDE SEQUENCE [LARGE SCALE GENOMIC DNA]</scope>
    <source>
        <strain evidence="2">YLM1</strain>
    </source>
</reference>
<organism evidence="1 2">
    <name type="scientific">Methanobrevibacter olleyae</name>
    <dbReference type="NCBI Taxonomy" id="294671"/>
    <lineage>
        <taxon>Archaea</taxon>
        <taxon>Methanobacteriati</taxon>
        <taxon>Methanobacteriota</taxon>
        <taxon>Methanomada group</taxon>
        <taxon>Methanobacteria</taxon>
        <taxon>Methanobacteriales</taxon>
        <taxon>Methanobacteriaceae</taxon>
        <taxon>Methanobrevibacter</taxon>
    </lineage>
</organism>
<name>A0A126R1N9_METOL</name>
<proteinExistence type="predicted"/>
<accession>A0A126R1N9</accession>
<gene>
    <name evidence="1" type="ORF">YLM1_1755</name>
</gene>
<dbReference type="GeneID" id="28490064"/>
<sequence>MIVKSKEEIDKEIEEVIEKFGTVENIIGCLAKKGGRACLVHRELSSFDEFVQWFIFSDKSTFFLNIKFKKEYREAKIGNCDNTEGQLLRWAALYYIYDKNYPVEEVPDTP</sequence>
<keyword evidence="2" id="KW-1185">Reference proteome</keyword>
<dbReference type="AlphaFoldDB" id="A0A126R1N9"/>
<dbReference type="PATRIC" id="fig|294671.3.peg.1824"/>
<protein>
    <submittedName>
        <fullName evidence="1">Uncharacterized protein</fullName>
    </submittedName>
</protein>
<dbReference type="EMBL" id="CP014265">
    <property type="protein sequence ID" value="AMK16310.1"/>
    <property type="molecule type" value="Genomic_DNA"/>
</dbReference>
<evidence type="ECO:0000313" key="2">
    <source>
        <dbReference type="Proteomes" id="UP000066376"/>
    </source>
</evidence>
<dbReference type="RefSeq" id="WP_067148670.1">
    <property type="nucleotide sequence ID" value="NZ_CP014265.1"/>
</dbReference>
<evidence type="ECO:0000313" key="1">
    <source>
        <dbReference type="EMBL" id="AMK16310.1"/>
    </source>
</evidence>
<dbReference type="STRING" id="294671.YLM1_1755"/>
<reference evidence="1 2" key="1">
    <citation type="journal article" date="2016" name="Genome Announc.">
        <title>Draft Genome Sequence of the Rumen Methanogen Methanobrevibacter olleyae YLM1.</title>
        <authorList>
            <person name="Kelly W.J."/>
            <person name="Li D."/>
            <person name="Lambie S.C."/>
            <person name="Cox F."/>
            <person name="Attwood G.T."/>
            <person name="Altermann E."/>
            <person name="Leahy S.C."/>
        </authorList>
    </citation>
    <scope>NUCLEOTIDE SEQUENCE [LARGE SCALE GENOMIC DNA]</scope>
    <source>
        <strain evidence="1 2">YLM1</strain>
    </source>
</reference>